<reference evidence="1 2" key="1">
    <citation type="submission" date="2020-06" db="EMBL/GenBank/DDBJ databases">
        <title>Transcriptomic and genomic resources for Thalictrum thalictroides and T. hernandezii: Facilitating candidate gene discovery in an emerging model plant lineage.</title>
        <authorList>
            <person name="Arias T."/>
            <person name="Riano-Pachon D.M."/>
            <person name="Di Stilio V.S."/>
        </authorList>
    </citation>
    <scope>NUCLEOTIDE SEQUENCE [LARGE SCALE GENOMIC DNA]</scope>
    <source>
        <strain evidence="2">cv. WT478/WT964</strain>
        <tissue evidence="1">Leaves</tissue>
    </source>
</reference>
<evidence type="ECO:0000313" key="2">
    <source>
        <dbReference type="Proteomes" id="UP000554482"/>
    </source>
</evidence>
<organism evidence="1 2">
    <name type="scientific">Thalictrum thalictroides</name>
    <name type="common">Rue-anemone</name>
    <name type="synonym">Anemone thalictroides</name>
    <dbReference type="NCBI Taxonomy" id="46969"/>
    <lineage>
        <taxon>Eukaryota</taxon>
        <taxon>Viridiplantae</taxon>
        <taxon>Streptophyta</taxon>
        <taxon>Embryophyta</taxon>
        <taxon>Tracheophyta</taxon>
        <taxon>Spermatophyta</taxon>
        <taxon>Magnoliopsida</taxon>
        <taxon>Ranunculales</taxon>
        <taxon>Ranunculaceae</taxon>
        <taxon>Thalictroideae</taxon>
        <taxon>Thalictrum</taxon>
    </lineage>
</organism>
<accession>A0A7J6W8V9</accession>
<proteinExistence type="predicted"/>
<protein>
    <submittedName>
        <fullName evidence="1">Uncharacterized protein</fullName>
    </submittedName>
</protein>
<dbReference type="AlphaFoldDB" id="A0A7J6W8V9"/>
<dbReference type="Proteomes" id="UP000554482">
    <property type="component" value="Unassembled WGS sequence"/>
</dbReference>
<comment type="caution">
    <text evidence="1">The sequence shown here is derived from an EMBL/GenBank/DDBJ whole genome shotgun (WGS) entry which is preliminary data.</text>
</comment>
<dbReference type="EMBL" id="JABWDY010019537">
    <property type="protein sequence ID" value="KAF5193834.1"/>
    <property type="molecule type" value="Genomic_DNA"/>
</dbReference>
<keyword evidence="2" id="KW-1185">Reference proteome</keyword>
<gene>
    <name evidence="1" type="ORF">FRX31_016580</name>
</gene>
<name>A0A7J6W8V9_THATH</name>
<evidence type="ECO:0000313" key="1">
    <source>
        <dbReference type="EMBL" id="KAF5193834.1"/>
    </source>
</evidence>
<sequence length="109" mass="12800">MVTLLHSLPHHFFRATPYSYNFINPCHYLWCVKCNTISKHEGKSECNHPGGCKRSFHKLEDARDHSQSSLVLFPMKLLVGVEQRGRQKYWYAYFFGLDDLFKLTCEVIS</sequence>